<dbReference type="Proteomes" id="UP000064893">
    <property type="component" value="Chromosome"/>
</dbReference>
<evidence type="ECO:0000256" key="2">
    <source>
        <dbReference type="PROSITE-ProRule" id="PRU00335"/>
    </source>
</evidence>
<reference evidence="4 5" key="1">
    <citation type="submission" date="2015-11" db="EMBL/GenBank/DDBJ databases">
        <title>Description and complete genome sequence of a novel strain predominating in hypersaline microbial mats and representing a new family of the Bacteriodetes phylum.</title>
        <authorList>
            <person name="Spring S."/>
            <person name="Bunk B."/>
            <person name="Sproer C."/>
            <person name="Klenk H.-P."/>
        </authorList>
    </citation>
    <scope>NUCLEOTIDE SEQUENCE [LARGE SCALE GENOMIC DNA]</scope>
    <source>
        <strain evidence="4 5">L21-Spi-D4</strain>
    </source>
</reference>
<dbReference type="EMBL" id="CP013118">
    <property type="protein sequence ID" value="ALO16201.1"/>
    <property type="molecule type" value="Genomic_DNA"/>
</dbReference>
<dbReference type="PROSITE" id="PS50977">
    <property type="entry name" value="HTH_TETR_2"/>
    <property type="match status" value="1"/>
</dbReference>
<dbReference type="STRING" id="1307839.L21SP5_02578"/>
<dbReference type="Gene3D" id="1.10.357.10">
    <property type="entry name" value="Tetracycline Repressor, domain 2"/>
    <property type="match status" value="1"/>
</dbReference>
<proteinExistence type="predicted"/>
<dbReference type="PRINTS" id="PR00455">
    <property type="entry name" value="HTHTETR"/>
</dbReference>
<keyword evidence="5" id="KW-1185">Reference proteome</keyword>
<dbReference type="InterPro" id="IPR001647">
    <property type="entry name" value="HTH_TetR"/>
</dbReference>
<evidence type="ECO:0000259" key="3">
    <source>
        <dbReference type="PROSITE" id="PS50977"/>
    </source>
</evidence>
<dbReference type="PROSITE" id="PS01081">
    <property type="entry name" value="HTH_TETR_1"/>
    <property type="match status" value="1"/>
</dbReference>
<dbReference type="PATRIC" id="fig|1307839.3.peg.2708"/>
<evidence type="ECO:0000313" key="5">
    <source>
        <dbReference type="Proteomes" id="UP000064893"/>
    </source>
</evidence>
<dbReference type="SUPFAM" id="SSF46689">
    <property type="entry name" value="Homeodomain-like"/>
    <property type="match status" value="1"/>
</dbReference>
<protein>
    <submittedName>
        <fullName evidence="4">Stress response protein YttP</fullName>
    </submittedName>
</protein>
<dbReference type="KEGG" id="blq:L21SP5_02578"/>
<dbReference type="GO" id="GO:0003677">
    <property type="term" value="F:DNA binding"/>
    <property type="evidence" value="ECO:0007669"/>
    <property type="project" value="UniProtKB-UniRule"/>
</dbReference>
<dbReference type="InterPro" id="IPR050624">
    <property type="entry name" value="HTH-type_Tx_Regulator"/>
</dbReference>
<feature type="DNA-binding region" description="H-T-H motif" evidence="2">
    <location>
        <begin position="24"/>
        <end position="43"/>
    </location>
</feature>
<name>A0A0S2I1F7_9BACT</name>
<dbReference type="PANTHER" id="PTHR43479:SF11">
    <property type="entry name" value="ACREF_ENVCD OPERON REPRESSOR-RELATED"/>
    <property type="match status" value="1"/>
</dbReference>
<sequence>MSKKNDILKSALKLFADEGFSATSTNKIAKSAGVSEALIFRHFKNKNGLLEAILKEGEEKARLLFADIVFETNPLKVIEKTLELGEKFMASKEVADFWKLQYKIKWELEQYGEQKMEPLEIALTNAFKKLGYEEPKREARYLLTLMDGMATRFFLQKSYDLKLETEYLRKKYKQ</sequence>
<gene>
    <name evidence="4" type="primary">yttP_1</name>
    <name evidence="4" type="ORF">L21SP5_02578</name>
</gene>
<evidence type="ECO:0000256" key="1">
    <source>
        <dbReference type="ARBA" id="ARBA00023125"/>
    </source>
</evidence>
<evidence type="ECO:0000313" key="4">
    <source>
        <dbReference type="EMBL" id="ALO16201.1"/>
    </source>
</evidence>
<dbReference type="RefSeq" id="WP_057953593.1">
    <property type="nucleotide sequence ID" value="NZ_CP013118.1"/>
</dbReference>
<dbReference type="Pfam" id="PF00440">
    <property type="entry name" value="TetR_N"/>
    <property type="match status" value="1"/>
</dbReference>
<feature type="domain" description="HTH tetR-type" evidence="3">
    <location>
        <begin position="1"/>
        <end position="61"/>
    </location>
</feature>
<accession>A0A0S2I1F7</accession>
<organism evidence="4 5">
    <name type="scientific">Salinivirga cyanobacteriivorans</name>
    <dbReference type="NCBI Taxonomy" id="1307839"/>
    <lineage>
        <taxon>Bacteria</taxon>
        <taxon>Pseudomonadati</taxon>
        <taxon>Bacteroidota</taxon>
        <taxon>Bacteroidia</taxon>
        <taxon>Bacteroidales</taxon>
        <taxon>Salinivirgaceae</taxon>
        <taxon>Salinivirga</taxon>
    </lineage>
</organism>
<dbReference type="PANTHER" id="PTHR43479">
    <property type="entry name" value="ACREF/ENVCD OPERON REPRESSOR-RELATED"/>
    <property type="match status" value="1"/>
</dbReference>
<dbReference type="AlphaFoldDB" id="A0A0S2I1F7"/>
<keyword evidence="1 2" id="KW-0238">DNA-binding</keyword>
<dbReference type="InterPro" id="IPR023772">
    <property type="entry name" value="DNA-bd_HTH_TetR-type_CS"/>
</dbReference>
<dbReference type="OrthoDB" id="6430772at2"/>
<dbReference type="InterPro" id="IPR009057">
    <property type="entry name" value="Homeodomain-like_sf"/>
</dbReference>